<name>A0A6M3ZW70_9BURK</name>
<dbReference type="EMBL" id="CP008956">
    <property type="protein sequence ID" value="QJQ01732.1"/>
    <property type="molecule type" value="Genomic_DNA"/>
</dbReference>
<dbReference type="InterPro" id="IPR000182">
    <property type="entry name" value="GNAT_dom"/>
</dbReference>
<dbReference type="Proteomes" id="UP000501648">
    <property type="component" value="Chromosome"/>
</dbReference>
<protein>
    <submittedName>
        <fullName evidence="2">Histone acetyltransferase</fullName>
    </submittedName>
</protein>
<keyword evidence="2" id="KW-0808">Transferase</keyword>
<dbReference type="RefSeq" id="WP_017450195.1">
    <property type="nucleotide sequence ID" value="NZ_CP008956.1"/>
</dbReference>
<dbReference type="PROSITE" id="PS51186">
    <property type="entry name" value="GNAT"/>
    <property type="match status" value="1"/>
</dbReference>
<gene>
    <name evidence="2" type="ORF">C798_16260</name>
</gene>
<feature type="domain" description="N-acetyltransferase" evidence="1">
    <location>
        <begin position="26"/>
        <end position="181"/>
    </location>
</feature>
<evidence type="ECO:0000259" key="1">
    <source>
        <dbReference type="PROSITE" id="PS51186"/>
    </source>
</evidence>
<evidence type="ECO:0000313" key="3">
    <source>
        <dbReference type="Proteomes" id="UP000501648"/>
    </source>
</evidence>
<dbReference type="GO" id="GO:0016747">
    <property type="term" value="F:acyltransferase activity, transferring groups other than amino-acyl groups"/>
    <property type="evidence" value="ECO:0007669"/>
    <property type="project" value="InterPro"/>
</dbReference>
<accession>A0A6M3ZW70</accession>
<proteinExistence type="predicted"/>
<dbReference type="InterPro" id="IPR016181">
    <property type="entry name" value="Acyl_CoA_acyltransferase"/>
</dbReference>
<dbReference type="Gene3D" id="3.40.630.30">
    <property type="match status" value="1"/>
</dbReference>
<dbReference type="SUPFAM" id="SSF55729">
    <property type="entry name" value="Acyl-CoA N-acyltransferases (Nat)"/>
    <property type="match status" value="1"/>
</dbReference>
<dbReference type="InterPro" id="IPR024035">
    <property type="entry name" value="MSMEG_0567_GNAT"/>
</dbReference>
<reference evidence="2 3" key="1">
    <citation type="journal article" date="2012" name="J. Bacteriol.">
        <title>Genome sequence of the pathogenic Herbaspirillum seropedicae strain Os34, isolated from rice roots.</title>
        <authorList>
            <person name="Ye W."/>
            <person name="Ye S."/>
            <person name="Liu J."/>
            <person name="Chang S."/>
            <person name="Chen M."/>
            <person name="Zhu B."/>
            <person name="Guo L."/>
            <person name="An Q."/>
        </authorList>
    </citation>
    <scope>NUCLEOTIDE SEQUENCE [LARGE SCALE GENOMIC DNA]</scope>
    <source>
        <strain evidence="2 3">Os34</strain>
    </source>
</reference>
<dbReference type="Pfam" id="PF00583">
    <property type="entry name" value="Acetyltransf_1"/>
    <property type="match status" value="1"/>
</dbReference>
<evidence type="ECO:0000313" key="2">
    <source>
        <dbReference type="EMBL" id="QJQ01732.1"/>
    </source>
</evidence>
<dbReference type="NCBIfam" id="TIGR04045">
    <property type="entry name" value="MSMEG_0567_GNAT"/>
    <property type="match status" value="1"/>
</dbReference>
<sequence>MMSDVIESTTALVQKTPAPLALARGVRIKLALEPWERESARRLRRDVFCTEQGVFQDDDADAIDAIAMPIVAVMEGSDGSRTVVGTVRIHESAPGVWHGSRLAVAQHARRIGAVGSGLIKLAVCTAHAHGCHTFLAQVQSQNAPLFQRLHWHTLSEIEVHGLPHHLMQAELDFYPPISDGEQGFLVQPRQEPQP</sequence>
<organism evidence="2 3">
    <name type="scientific">Herbaspirillum rubrisubalbicans Os34</name>
    <dbReference type="NCBI Taxonomy" id="1235827"/>
    <lineage>
        <taxon>Bacteria</taxon>
        <taxon>Pseudomonadati</taxon>
        <taxon>Pseudomonadota</taxon>
        <taxon>Betaproteobacteria</taxon>
        <taxon>Burkholderiales</taxon>
        <taxon>Oxalobacteraceae</taxon>
        <taxon>Herbaspirillum</taxon>
    </lineage>
</organism>
<dbReference type="AlphaFoldDB" id="A0A6M3ZW70"/>